<sequence>MKPLINSFLIAISLWMYGGLVFAQKAPSAADQTGETETHYTREEVDHAFGTKAGETQYPALAIDTDEVPSVAFSAETSTDEPLKYYEIAPSTYFFYGNIAEVDENNRGFNGNAGFVVTDDSVVVIDSLGSPRLGKRILSTIKTVTDKPVKYLIITHNHPDHAYGAIAFKEQKGVIVVGHAGTMEYIKSDRIDHSVNYRNTFIKEDMLGFKPVKPDIMVGGELYSKQTLETGGKTFDIYNTGAHHSFGDLIVHQKEDNIVWISDLAFNNRVTFMADGSSEKAIDAQTWLLETFKDAKLMVPGHGSVQTSPFPMVSKTKDYMQRLRKDMTDAIEGEQDLQTTVDNTYYKDWEKIRLYHLNHKKNIDFVYRELELDLF</sequence>
<dbReference type="Gene3D" id="3.60.15.10">
    <property type="entry name" value="Ribonuclease Z/Hydroxyacylglutathione hydrolase-like"/>
    <property type="match status" value="1"/>
</dbReference>
<dbReference type="InterPro" id="IPR050855">
    <property type="entry name" value="NDM-1-like"/>
</dbReference>
<name>A0A6S6U1J3_9GAMM</name>
<dbReference type="AlphaFoldDB" id="A0A6S6U1J3"/>
<accession>A0A6S6U1J3</accession>
<dbReference type="SMART" id="SM00849">
    <property type="entry name" value="Lactamase_B"/>
    <property type="match status" value="1"/>
</dbReference>
<organism evidence="2">
    <name type="scientific">uncultured Thiotrichaceae bacterium</name>
    <dbReference type="NCBI Taxonomy" id="298394"/>
    <lineage>
        <taxon>Bacteria</taxon>
        <taxon>Pseudomonadati</taxon>
        <taxon>Pseudomonadota</taxon>
        <taxon>Gammaproteobacteria</taxon>
        <taxon>Thiotrichales</taxon>
        <taxon>Thiotrichaceae</taxon>
        <taxon>environmental samples</taxon>
    </lineage>
</organism>
<dbReference type="Pfam" id="PF00753">
    <property type="entry name" value="Lactamase_B"/>
    <property type="match status" value="1"/>
</dbReference>
<gene>
    <name evidence="2" type="ORF">HELGO_WM61801</name>
</gene>
<evidence type="ECO:0000259" key="1">
    <source>
        <dbReference type="SMART" id="SM00849"/>
    </source>
</evidence>
<dbReference type="PANTHER" id="PTHR42951:SF20">
    <property type="entry name" value="BETA LACTAMASE"/>
    <property type="match status" value="1"/>
</dbReference>
<proteinExistence type="predicted"/>
<feature type="domain" description="Metallo-beta-lactamase" evidence="1">
    <location>
        <begin position="110"/>
        <end position="302"/>
    </location>
</feature>
<dbReference type="InterPro" id="IPR036866">
    <property type="entry name" value="RibonucZ/Hydroxyglut_hydro"/>
</dbReference>
<reference evidence="2" key="1">
    <citation type="submission" date="2020-01" db="EMBL/GenBank/DDBJ databases">
        <authorList>
            <person name="Meier V. D."/>
            <person name="Meier V D."/>
        </authorList>
    </citation>
    <scope>NUCLEOTIDE SEQUENCE</scope>
    <source>
        <strain evidence="2">HLG_WM_MAG_08</strain>
    </source>
</reference>
<evidence type="ECO:0000313" key="2">
    <source>
        <dbReference type="EMBL" id="CAA6825574.1"/>
    </source>
</evidence>
<dbReference type="PANTHER" id="PTHR42951">
    <property type="entry name" value="METALLO-BETA-LACTAMASE DOMAIN-CONTAINING"/>
    <property type="match status" value="1"/>
</dbReference>
<dbReference type="InterPro" id="IPR001279">
    <property type="entry name" value="Metallo-B-lactamas"/>
</dbReference>
<dbReference type="SUPFAM" id="SSF56281">
    <property type="entry name" value="Metallo-hydrolase/oxidoreductase"/>
    <property type="match status" value="1"/>
</dbReference>
<dbReference type="EMBL" id="CACVAV010000403">
    <property type="protein sequence ID" value="CAA6825574.1"/>
    <property type="molecule type" value="Genomic_DNA"/>
</dbReference>
<dbReference type="CDD" id="cd16282">
    <property type="entry name" value="metallo-hydrolase-like_MBL-fold"/>
    <property type="match status" value="1"/>
</dbReference>
<protein>
    <submittedName>
        <fullName evidence="2">SoxH protein, homolog</fullName>
    </submittedName>
</protein>